<comment type="caution">
    <text evidence="6">The sequence shown here is derived from an EMBL/GenBank/DDBJ whole genome shotgun (WGS) entry which is preliminary data.</text>
</comment>
<feature type="transmembrane region" description="Helical" evidence="4">
    <location>
        <begin position="103"/>
        <end position="120"/>
    </location>
</feature>
<dbReference type="RefSeq" id="WP_371938562.1">
    <property type="nucleotide sequence ID" value="NZ_JAXCEH010000001.1"/>
</dbReference>
<dbReference type="InterPro" id="IPR011712">
    <property type="entry name" value="Sig_transdc_His_kin_sub3_dim/P"/>
</dbReference>
<dbReference type="Pfam" id="PF02518">
    <property type="entry name" value="HATPase_c"/>
    <property type="match status" value="1"/>
</dbReference>
<dbReference type="PROSITE" id="PS50109">
    <property type="entry name" value="HIS_KIN"/>
    <property type="match status" value="1"/>
</dbReference>
<feature type="transmembrane region" description="Helical" evidence="4">
    <location>
        <begin position="72"/>
        <end position="96"/>
    </location>
</feature>
<name>A0ABV4QP46_9ACTN</name>
<dbReference type="InterPro" id="IPR005467">
    <property type="entry name" value="His_kinase_dom"/>
</dbReference>
<gene>
    <name evidence="6" type="ORF">SM436_01110</name>
</gene>
<keyword evidence="3" id="KW-0902">Two-component regulatory system</keyword>
<dbReference type="CDD" id="cd16917">
    <property type="entry name" value="HATPase_UhpB-NarQ-NarX-like"/>
    <property type="match status" value="1"/>
</dbReference>
<dbReference type="InterPro" id="IPR003594">
    <property type="entry name" value="HATPase_dom"/>
</dbReference>
<dbReference type="InterPro" id="IPR036890">
    <property type="entry name" value="HATPase_C_sf"/>
</dbReference>
<dbReference type="EMBL" id="JAXCEH010000001">
    <property type="protein sequence ID" value="MFA1552279.1"/>
    <property type="molecule type" value="Genomic_DNA"/>
</dbReference>
<evidence type="ECO:0000256" key="3">
    <source>
        <dbReference type="ARBA" id="ARBA00023012"/>
    </source>
</evidence>
<evidence type="ECO:0000256" key="1">
    <source>
        <dbReference type="ARBA" id="ARBA00022679"/>
    </source>
</evidence>
<keyword evidence="1" id="KW-0808">Transferase</keyword>
<evidence type="ECO:0000256" key="4">
    <source>
        <dbReference type="SAM" id="Phobius"/>
    </source>
</evidence>
<reference evidence="6 7" key="1">
    <citation type="submission" date="2023-11" db="EMBL/GenBank/DDBJ databases">
        <title>Actinomadura monticuli sp. nov., isolated from volcanic ash.</title>
        <authorList>
            <person name="Lee S.D."/>
            <person name="Yang H."/>
            <person name="Kim I.S."/>
        </authorList>
    </citation>
    <scope>NUCLEOTIDE SEQUENCE [LARGE SCALE GENOMIC DNA]</scope>
    <source>
        <strain evidence="6 7">DSM 45346</strain>
    </source>
</reference>
<dbReference type="PANTHER" id="PTHR24421:SF61">
    <property type="entry name" value="OXYGEN SENSOR HISTIDINE KINASE NREB"/>
    <property type="match status" value="1"/>
</dbReference>
<feature type="transmembrane region" description="Helical" evidence="4">
    <location>
        <begin position="20"/>
        <end position="42"/>
    </location>
</feature>
<dbReference type="Gene3D" id="1.20.5.1930">
    <property type="match status" value="1"/>
</dbReference>
<proteinExistence type="predicted"/>
<evidence type="ECO:0000313" key="6">
    <source>
        <dbReference type="EMBL" id="MFA1552279.1"/>
    </source>
</evidence>
<dbReference type="Gene3D" id="3.30.565.10">
    <property type="entry name" value="Histidine kinase-like ATPase, C-terminal domain"/>
    <property type="match status" value="1"/>
</dbReference>
<dbReference type="PANTHER" id="PTHR24421">
    <property type="entry name" value="NITRATE/NITRITE SENSOR PROTEIN NARX-RELATED"/>
    <property type="match status" value="1"/>
</dbReference>
<keyword evidence="4" id="KW-1133">Transmembrane helix</keyword>
<keyword evidence="2 6" id="KW-0418">Kinase</keyword>
<feature type="transmembrane region" description="Helical" evidence="4">
    <location>
        <begin position="47"/>
        <end position="66"/>
    </location>
</feature>
<accession>A0ABV4QP46</accession>
<evidence type="ECO:0000256" key="2">
    <source>
        <dbReference type="ARBA" id="ARBA00022777"/>
    </source>
</evidence>
<keyword evidence="4" id="KW-0472">Membrane</keyword>
<evidence type="ECO:0000313" key="7">
    <source>
        <dbReference type="Proteomes" id="UP001569904"/>
    </source>
</evidence>
<dbReference type="Pfam" id="PF07730">
    <property type="entry name" value="HisKA_3"/>
    <property type="match status" value="1"/>
</dbReference>
<dbReference type="Proteomes" id="UP001569904">
    <property type="component" value="Unassembled WGS sequence"/>
</dbReference>
<organism evidence="6 7">
    <name type="scientific">Actinomadura chokoriensis</name>
    <dbReference type="NCBI Taxonomy" id="454156"/>
    <lineage>
        <taxon>Bacteria</taxon>
        <taxon>Bacillati</taxon>
        <taxon>Actinomycetota</taxon>
        <taxon>Actinomycetes</taxon>
        <taxon>Streptosporangiales</taxon>
        <taxon>Thermomonosporaceae</taxon>
        <taxon>Actinomadura</taxon>
    </lineage>
</organism>
<feature type="domain" description="Histidine kinase" evidence="5">
    <location>
        <begin position="205"/>
        <end position="398"/>
    </location>
</feature>
<dbReference type="InterPro" id="IPR050482">
    <property type="entry name" value="Sensor_HK_TwoCompSys"/>
</dbReference>
<evidence type="ECO:0000259" key="5">
    <source>
        <dbReference type="PROSITE" id="PS50109"/>
    </source>
</evidence>
<dbReference type="GO" id="GO:0016301">
    <property type="term" value="F:kinase activity"/>
    <property type="evidence" value="ECO:0007669"/>
    <property type="project" value="UniProtKB-KW"/>
</dbReference>
<sequence length="408" mass="44120">MDSSGTERRERARETLPDRVGAAFQLLMQVRMLVAAITLLLIPRDRLVPQAFVLVTCIVVLSWLAANHWQLLVPWLVAHPILLALDICVSFAVLGIGGTSGPFFLSTVITAAVAGLLYRWPGVLGVSVIQIVLYYGTLAFSLQNEAVVLDTFQSVVGQPAFYPLAGFAGAALRRLFDEHSRVEDAHRQAEVVAAAAEERARLAREMHDSLAKTLRGISLAASTLPVWIRKEPSRGVAEAERIAAAAEIASREARTLLAELRDPSVLQSLRQAVDERARAWADEAGVQLTLELDERAELPPLARYEAVAILSETLTNVARHAEARSVLVRLAVEGESVVCTVRDDGKGFEAKELPVLARDGHYGMVGLHERAARVGGTVTVLSELGGGTTVTARLPRTSPADERLAEVS</sequence>
<keyword evidence="7" id="KW-1185">Reference proteome</keyword>
<dbReference type="SMART" id="SM00387">
    <property type="entry name" value="HATPase_c"/>
    <property type="match status" value="1"/>
</dbReference>
<keyword evidence="4" id="KW-0812">Transmembrane</keyword>
<dbReference type="SUPFAM" id="SSF55874">
    <property type="entry name" value="ATPase domain of HSP90 chaperone/DNA topoisomerase II/histidine kinase"/>
    <property type="match status" value="1"/>
</dbReference>
<protein>
    <submittedName>
        <fullName evidence="6">Histidine kinase</fullName>
    </submittedName>
</protein>